<evidence type="ECO:0000256" key="1">
    <source>
        <dbReference type="SAM" id="Phobius"/>
    </source>
</evidence>
<comment type="caution">
    <text evidence="2">The sequence shown here is derived from an EMBL/GenBank/DDBJ whole genome shotgun (WGS) entry which is preliminary data.</text>
</comment>
<dbReference type="AlphaFoldDB" id="A0A9X2EHS7"/>
<feature type="transmembrane region" description="Helical" evidence="1">
    <location>
        <begin position="262"/>
        <end position="280"/>
    </location>
</feature>
<gene>
    <name evidence="2" type="ORF">NDR86_32945</name>
</gene>
<feature type="transmembrane region" description="Helical" evidence="1">
    <location>
        <begin position="110"/>
        <end position="132"/>
    </location>
</feature>
<keyword evidence="1" id="KW-0472">Membrane</keyword>
<organism evidence="2 3">
    <name type="scientific">Nocardia pulmonis</name>
    <dbReference type="NCBI Taxonomy" id="2951408"/>
    <lineage>
        <taxon>Bacteria</taxon>
        <taxon>Bacillati</taxon>
        <taxon>Actinomycetota</taxon>
        <taxon>Actinomycetes</taxon>
        <taxon>Mycobacteriales</taxon>
        <taxon>Nocardiaceae</taxon>
        <taxon>Nocardia</taxon>
    </lineage>
</organism>
<sequence>MLAVFFGAPVCAEYLYAYLSFTGDALRMLGGVLFLGPLYGGAALLIREIVVRTHRGWGATLLLAAGFGIAMPGVVDLSLFAEHSSEVAYWDELRLPTLVEPLGISMYNTVMYVTLHVLMSIGAPLALLAVLAPDHRGRPLVGRTGIAVLLALWLTTATMVHFHGRRSYGYTPNLLQVASILTAVAILIALARTPLGRPARSQATTRRIPPAVPLSIGVIAMVLLALVPPTWLGLVAMLTLLLTASGVIAWLSRTRSWTNYEIGALAAGSLVGQTIMGFLTPIPEGVSAAAKYTSSTVLLTLAIALTWAVLHPRRQPPANAARPAPI</sequence>
<feature type="transmembrane region" description="Helical" evidence="1">
    <location>
        <begin position="28"/>
        <end position="46"/>
    </location>
</feature>
<reference evidence="2" key="1">
    <citation type="submission" date="2022-06" db="EMBL/GenBank/DDBJ databases">
        <title>Novel species in genus nocardia.</title>
        <authorList>
            <person name="Li F."/>
        </authorList>
    </citation>
    <scope>NUCLEOTIDE SEQUENCE</scope>
    <source>
        <strain evidence="2">CDC141</strain>
    </source>
</reference>
<proteinExistence type="predicted"/>
<keyword evidence="3" id="KW-1185">Reference proteome</keyword>
<keyword evidence="1" id="KW-0812">Transmembrane</keyword>
<feature type="transmembrane region" description="Helical" evidence="1">
    <location>
        <begin position="207"/>
        <end position="225"/>
    </location>
</feature>
<evidence type="ECO:0000313" key="3">
    <source>
        <dbReference type="Proteomes" id="UP001139157"/>
    </source>
</evidence>
<feature type="transmembrane region" description="Helical" evidence="1">
    <location>
        <begin position="144"/>
        <end position="162"/>
    </location>
</feature>
<accession>A0A9X2EHS7</accession>
<feature type="transmembrane region" description="Helical" evidence="1">
    <location>
        <begin position="231"/>
        <end position="250"/>
    </location>
</feature>
<keyword evidence="1" id="KW-1133">Transmembrane helix</keyword>
<feature type="transmembrane region" description="Helical" evidence="1">
    <location>
        <begin position="292"/>
        <end position="310"/>
    </location>
</feature>
<feature type="transmembrane region" description="Helical" evidence="1">
    <location>
        <begin position="58"/>
        <end position="81"/>
    </location>
</feature>
<evidence type="ECO:0000313" key="2">
    <source>
        <dbReference type="EMBL" id="MCM6778306.1"/>
    </source>
</evidence>
<dbReference type="EMBL" id="JAMRXG010000021">
    <property type="protein sequence ID" value="MCM6778306.1"/>
    <property type="molecule type" value="Genomic_DNA"/>
</dbReference>
<feature type="transmembrane region" description="Helical" evidence="1">
    <location>
        <begin position="174"/>
        <end position="195"/>
    </location>
</feature>
<name>A0A9X2EHS7_9NOCA</name>
<dbReference type="Proteomes" id="UP001139157">
    <property type="component" value="Unassembled WGS sequence"/>
</dbReference>
<protein>
    <submittedName>
        <fullName evidence="2">Uncharacterized protein</fullName>
    </submittedName>
</protein>